<dbReference type="InterPro" id="IPR001138">
    <property type="entry name" value="Zn2Cys6_DnaBD"/>
</dbReference>
<dbReference type="HOGENOM" id="CLU_387841_0_0_1"/>
<dbReference type="CDD" id="cd00067">
    <property type="entry name" value="GAL4"/>
    <property type="match status" value="1"/>
</dbReference>
<dbReference type="GO" id="GO:0008270">
    <property type="term" value="F:zinc ion binding"/>
    <property type="evidence" value="ECO:0007669"/>
    <property type="project" value="InterPro"/>
</dbReference>
<dbReference type="AlphaFoldDB" id="R9PDS2"/>
<evidence type="ECO:0000256" key="1">
    <source>
        <dbReference type="ARBA" id="ARBA00004123"/>
    </source>
</evidence>
<dbReference type="GO" id="GO:0005634">
    <property type="term" value="C:nucleus"/>
    <property type="evidence" value="ECO:0007669"/>
    <property type="project" value="UniProtKB-SubCell"/>
</dbReference>
<dbReference type="STRING" id="1305764.R9PDS2"/>
<evidence type="ECO:0000313" key="9">
    <source>
        <dbReference type="Proteomes" id="UP000014071"/>
    </source>
</evidence>
<dbReference type="Gene3D" id="4.10.240.10">
    <property type="entry name" value="Zn(2)-C6 fungal-type DNA-binding domain"/>
    <property type="match status" value="1"/>
</dbReference>
<dbReference type="PROSITE" id="PS50048">
    <property type="entry name" value="ZN2_CY6_FUNGAL_2"/>
    <property type="match status" value="1"/>
</dbReference>
<gene>
    <name evidence="8" type="ORF">PHSY_003820</name>
</gene>
<keyword evidence="5" id="KW-0539">Nucleus</keyword>
<dbReference type="EMBL" id="DF238801">
    <property type="protein sequence ID" value="GAC96240.1"/>
    <property type="molecule type" value="Genomic_DNA"/>
</dbReference>
<organism evidence="8 9">
    <name type="scientific">Pseudozyma hubeiensis (strain SY62)</name>
    <name type="common">Yeast</name>
    <dbReference type="NCBI Taxonomy" id="1305764"/>
    <lineage>
        <taxon>Eukaryota</taxon>
        <taxon>Fungi</taxon>
        <taxon>Dikarya</taxon>
        <taxon>Basidiomycota</taxon>
        <taxon>Ustilaginomycotina</taxon>
        <taxon>Ustilaginomycetes</taxon>
        <taxon>Ustilaginales</taxon>
        <taxon>Ustilaginaceae</taxon>
        <taxon>Pseudozyma</taxon>
    </lineage>
</organism>
<keyword evidence="3" id="KW-0238">DNA-binding</keyword>
<protein>
    <submittedName>
        <fullName evidence="8">C6 transcription factor</fullName>
    </submittedName>
</protein>
<evidence type="ECO:0000256" key="4">
    <source>
        <dbReference type="ARBA" id="ARBA00023163"/>
    </source>
</evidence>
<dbReference type="GeneID" id="24109106"/>
<dbReference type="eggNOG" id="ENOG502QW6D">
    <property type="taxonomic scope" value="Eukaryota"/>
</dbReference>
<proteinExistence type="predicted"/>
<dbReference type="FunFam" id="4.10.240.10:FF:000121">
    <property type="entry name" value="Uncharacterized protein"/>
    <property type="match status" value="1"/>
</dbReference>
<keyword evidence="2" id="KW-0805">Transcription regulation</keyword>
<evidence type="ECO:0000313" key="8">
    <source>
        <dbReference type="EMBL" id="GAC96240.1"/>
    </source>
</evidence>
<evidence type="ECO:0000256" key="2">
    <source>
        <dbReference type="ARBA" id="ARBA00023015"/>
    </source>
</evidence>
<reference evidence="9" key="1">
    <citation type="journal article" date="2013" name="Genome Announc.">
        <title>Draft genome sequence of the basidiomycetous yeast-like fungus Pseudozyma hubeiensis SY62, which produces an abundant amount of the biosurfactant mannosylerythritol lipids.</title>
        <authorList>
            <person name="Konishi M."/>
            <person name="Hatada Y."/>
            <person name="Horiuchi J."/>
        </authorList>
    </citation>
    <scope>NUCLEOTIDE SEQUENCE [LARGE SCALE GENOMIC DNA]</scope>
    <source>
        <strain evidence="9">SY62</strain>
    </source>
</reference>
<evidence type="ECO:0000256" key="5">
    <source>
        <dbReference type="ARBA" id="ARBA00023242"/>
    </source>
</evidence>
<dbReference type="OrthoDB" id="39175at2759"/>
<sequence length="721" mass="77906">MTNHPQRRSVSTTPVSSGSSSLQVDLSRRSNSPSATCPSQNKAYGACSSCRRSKVKCDHDGMAPCKRCRNGGYECIFKTKELGSALQQDEWRARTDETLTKLVSVMTALVEQGETVPQKRRRVALQDWSDDNIVPFAPCRSTAVTPSRIQQTRDVLPLPSRATPHDTCQLGPVAGHSSVTGTLAPVATRVASENGSNHRYLSNYATSGYATELLRQGKCAASSSTSSCNGTYDPITLSKNHGSSMPLPKISLDRNIVSLQSQPKPALPLRASRYRYPDASLGSNDPRLDAIRLGLLSSHEARHLFSSYAKHIEPFGFGFPDFPASSELTPVLLSAITSVASILSPSSEVRSCQPRLQADVLDRTLPYAPSTAEDEFNPESGIGTEEVVGACIWATYNGSMEAWNVARAARWWSEKYSYETGPHAGLTVGEMVAILPPVRHVSIQDRVRVWLTAFLTELHQSEIHGKEPIMQLIDPAQYGQALMVDESGGSMSKQDSALIFYSRVAYLVATAKKLINAEEMVEATRQITASWCTTRALLATDPDMKDSYDHSIDLHYSLAKASVLIGACQILEEGIAKHTTRAAIDVATIAYVSATQLCQSACIDGLRWLLSSKSGFVGSLAALPSIHHFWIAQCAVFLLGLCRTDGLHYRHGLLVAGHLQDILATVGGFMQQYVAELSACSTVIFVGEGVGGEGVHNVVKHPALDAALSVADVLASIQATV</sequence>
<feature type="domain" description="Zn(2)-C6 fungal-type" evidence="7">
    <location>
        <begin position="46"/>
        <end position="77"/>
    </location>
</feature>
<accession>R9PDS2</accession>
<comment type="subcellular location">
    <subcellularLocation>
        <location evidence="1">Nucleus</location>
    </subcellularLocation>
</comment>
<dbReference type="RefSeq" id="XP_012189827.1">
    <property type="nucleotide sequence ID" value="XM_012334437.1"/>
</dbReference>
<dbReference type="SUPFAM" id="SSF57701">
    <property type="entry name" value="Zn2/Cys6 DNA-binding domain"/>
    <property type="match status" value="1"/>
</dbReference>
<name>R9PDS2_PSEHS</name>
<dbReference type="GO" id="GO:0000976">
    <property type="term" value="F:transcription cis-regulatory region binding"/>
    <property type="evidence" value="ECO:0007669"/>
    <property type="project" value="TreeGrafter"/>
</dbReference>
<dbReference type="InterPro" id="IPR036864">
    <property type="entry name" value="Zn2-C6_fun-type_DNA-bd_sf"/>
</dbReference>
<evidence type="ECO:0000256" key="6">
    <source>
        <dbReference type="SAM" id="MobiDB-lite"/>
    </source>
</evidence>
<dbReference type="Pfam" id="PF00172">
    <property type="entry name" value="Zn_clus"/>
    <property type="match status" value="1"/>
</dbReference>
<evidence type="ECO:0000259" key="7">
    <source>
        <dbReference type="PROSITE" id="PS50048"/>
    </source>
</evidence>
<dbReference type="PROSITE" id="PS00463">
    <property type="entry name" value="ZN2_CY6_FUNGAL_1"/>
    <property type="match status" value="1"/>
</dbReference>
<dbReference type="PANTHER" id="PTHR31845">
    <property type="entry name" value="FINGER DOMAIN PROTEIN, PUTATIVE-RELATED"/>
    <property type="match status" value="1"/>
</dbReference>
<keyword evidence="4" id="KW-0804">Transcription</keyword>
<evidence type="ECO:0000256" key="3">
    <source>
        <dbReference type="ARBA" id="ARBA00023125"/>
    </source>
</evidence>
<dbReference type="GO" id="GO:0000981">
    <property type="term" value="F:DNA-binding transcription factor activity, RNA polymerase II-specific"/>
    <property type="evidence" value="ECO:0007669"/>
    <property type="project" value="InterPro"/>
</dbReference>
<feature type="region of interest" description="Disordered" evidence="6">
    <location>
        <begin position="1"/>
        <end position="37"/>
    </location>
</feature>
<dbReference type="SMART" id="SM00066">
    <property type="entry name" value="GAL4"/>
    <property type="match status" value="1"/>
</dbReference>
<dbReference type="InterPro" id="IPR051089">
    <property type="entry name" value="prtT"/>
</dbReference>
<feature type="compositionally biased region" description="Low complexity" evidence="6">
    <location>
        <begin position="9"/>
        <end position="21"/>
    </location>
</feature>
<dbReference type="Proteomes" id="UP000014071">
    <property type="component" value="Unassembled WGS sequence"/>
</dbReference>
<keyword evidence="9" id="KW-1185">Reference proteome</keyword>
<dbReference type="PANTHER" id="PTHR31845:SF19">
    <property type="entry name" value="TRANSCRIPTION FACTOR DOMAIN-CONTAINING PROTEIN"/>
    <property type="match status" value="1"/>
</dbReference>